<evidence type="ECO:0000259" key="3">
    <source>
        <dbReference type="PROSITE" id="PS50013"/>
    </source>
</evidence>
<feature type="compositionally biased region" description="Low complexity" evidence="2">
    <location>
        <begin position="362"/>
        <end position="372"/>
    </location>
</feature>
<feature type="compositionally biased region" description="Basic and acidic residues" evidence="2">
    <location>
        <begin position="105"/>
        <end position="116"/>
    </location>
</feature>
<accession>A0ABR4DMJ3</accession>
<evidence type="ECO:0000313" key="5">
    <source>
        <dbReference type="Proteomes" id="UP001600064"/>
    </source>
</evidence>
<proteinExistence type="predicted"/>
<sequence length="571" mass="61866">MDDEAVRSRPWQPPRTTIEMPIYSVGRYVPGSGPRPRISLAPPRDSTAYIIDKLVLQTDENMKATARRLAYYRIGFTDAPTVKMLLPCHQALDYVSPREMEEWEYRDSEKRAEEQARQLAETARAGPGKNKKKPGLPHKDWAEHVEGEGEAPGSADEALLLAQEAAGPSLSTPQKSRLRQFDEGTDGDSHTEFEDPDGQLRLPVEDESDGTDYEDPTDDDLESEDPLAMEDGGDDATLWRTRPWACARDASLGRASTPLDRVSKGSAPAAPAPASNAGSPESLHSAGARSSQQDPSTSRASLGARSASSQSMHSGVSRSSHGTPQPANASAPVPRHAHTFKAANGASNPSMRTSACLLHPAQSPVPAATTPATKRKTPSNGVDTPSTSEAQNQPPKKPRLQKKAAANPGEIWEVKDLLADDWIVQDGVRVHRYLVLWKGDWPPDQNPTWEPAENVLDRNLIRRYDKKKREGLLKPSQKAAQKKAPFSAQPWPAASKYSSVAEAFEAGIEDELTIVTAGGGGESDVDAYDEMLLVTDNAAELTVSGAMQAMSPMFRSLDGAAARHRPSLSQK</sequence>
<dbReference type="EMBL" id="JAZGUE010000001">
    <property type="protein sequence ID" value="KAL2271421.1"/>
    <property type="molecule type" value="Genomic_DNA"/>
</dbReference>
<dbReference type="SUPFAM" id="SSF54160">
    <property type="entry name" value="Chromo domain-like"/>
    <property type="match status" value="1"/>
</dbReference>
<feature type="region of interest" description="Disordered" evidence="2">
    <location>
        <begin position="167"/>
        <end position="334"/>
    </location>
</feature>
<dbReference type="RefSeq" id="XP_070870145.1">
    <property type="nucleotide sequence ID" value="XM_071014474.1"/>
</dbReference>
<feature type="compositionally biased region" description="Acidic residues" evidence="2">
    <location>
        <begin position="205"/>
        <end position="234"/>
    </location>
</feature>
<evidence type="ECO:0000256" key="2">
    <source>
        <dbReference type="SAM" id="MobiDB-lite"/>
    </source>
</evidence>
<dbReference type="Pfam" id="PF00385">
    <property type="entry name" value="Chromo"/>
    <property type="match status" value="1"/>
</dbReference>
<gene>
    <name evidence="4" type="ORF">VTJ83DRAFT_792</name>
</gene>
<organism evidence="4 5">
    <name type="scientific">Remersonia thermophila</name>
    <dbReference type="NCBI Taxonomy" id="72144"/>
    <lineage>
        <taxon>Eukaryota</taxon>
        <taxon>Fungi</taxon>
        <taxon>Dikarya</taxon>
        <taxon>Ascomycota</taxon>
        <taxon>Pezizomycotina</taxon>
        <taxon>Sordariomycetes</taxon>
        <taxon>Sordariomycetidae</taxon>
        <taxon>Sordariales</taxon>
        <taxon>Sordariales incertae sedis</taxon>
        <taxon>Remersonia</taxon>
    </lineage>
</organism>
<protein>
    <recommendedName>
        <fullName evidence="3">Chromo domain-containing protein</fullName>
    </recommendedName>
</protein>
<comment type="caution">
    <text evidence="4">The sequence shown here is derived from an EMBL/GenBank/DDBJ whole genome shotgun (WGS) entry which is preliminary data.</text>
</comment>
<feature type="region of interest" description="Disordered" evidence="2">
    <location>
        <begin position="105"/>
        <end position="140"/>
    </location>
</feature>
<feature type="compositionally biased region" description="Low complexity" evidence="2">
    <location>
        <begin position="296"/>
        <end position="311"/>
    </location>
</feature>
<reference evidence="4 5" key="1">
    <citation type="journal article" date="2024" name="Commun. Biol.">
        <title>Comparative genomic analysis of thermophilic fungi reveals convergent evolutionary adaptations and gene losses.</title>
        <authorList>
            <person name="Steindorff A.S."/>
            <person name="Aguilar-Pontes M.V."/>
            <person name="Robinson A.J."/>
            <person name="Andreopoulos B."/>
            <person name="LaButti K."/>
            <person name="Kuo A."/>
            <person name="Mondo S."/>
            <person name="Riley R."/>
            <person name="Otillar R."/>
            <person name="Haridas S."/>
            <person name="Lipzen A."/>
            <person name="Grimwood J."/>
            <person name="Schmutz J."/>
            <person name="Clum A."/>
            <person name="Reid I.D."/>
            <person name="Moisan M.C."/>
            <person name="Butler G."/>
            <person name="Nguyen T.T.M."/>
            <person name="Dewar K."/>
            <person name="Conant G."/>
            <person name="Drula E."/>
            <person name="Henrissat B."/>
            <person name="Hansel C."/>
            <person name="Singer S."/>
            <person name="Hutchinson M.I."/>
            <person name="de Vries R.P."/>
            <person name="Natvig D.O."/>
            <person name="Powell A.J."/>
            <person name="Tsang A."/>
            <person name="Grigoriev I.V."/>
        </authorList>
    </citation>
    <scope>NUCLEOTIDE SEQUENCE [LARGE SCALE GENOMIC DNA]</scope>
    <source>
        <strain evidence="4 5">ATCC 22073</strain>
    </source>
</reference>
<feature type="region of interest" description="Disordered" evidence="2">
    <location>
        <begin position="362"/>
        <end position="406"/>
    </location>
</feature>
<keyword evidence="5" id="KW-1185">Reference proteome</keyword>
<dbReference type="Proteomes" id="UP001600064">
    <property type="component" value="Unassembled WGS sequence"/>
</dbReference>
<feature type="compositionally biased region" description="Polar residues" evidence="2">
    <location>
        <begin position="312"/>
        <end position="328"/>
    </location>
</feature>
<comment type="subunit">
    <text evidence="1">Component of the NuA4 histone acetyltransferase complex.</text>
</comment>
<name>A0ABR4DMJ3_9PEZI</name>
<dbReference type="InterPro" id="IPR023780">
    <property type="entry name" value="Chromo_domain"/>
</dbReference>
<dbReference type="InterPro" id="IPR016197">
    <property type="entry name" value="Chromo-like_dom_sf"/>
</dbReference>
<evidence type="ECO:0000313" key="4">
    <source>
        <dbReference type="EMBL" id="KAL2271421.1"/>
    </source>
</evidence>
<feature type="compositionally biased region" description="Basic and acidic residues" evidence="2">
    <location>
        <begin position="179"/>
        <end position="193"/>
    </location>
</feature>
<dbReference type="Gene3D" id="2.40.50.40">
    <property type="match status" value="1"/>
</dbReference>
<feature type="compositionally biased region" description="Polar residues" evidence="2">
    <location>
        <begin position="379"/>
        <end position="394"/>
    </location>
</feature>
<feature type="domain" description="Chromo" evidence="3">
    <location>
        <begin position="412"/>
        <end position="476"/>
    </location>
</feature>
<feature type="compositionally biased region" description="Low complexity" evidence="2">
    <location>
        <begin position="266"/>
        <end position="282"/>
    </location>
</feature>
<dbReference type="PROSITE" id="PS50013">
    <property type="entry name" value="CHROMO_2"/>
    <property type="match status" value="1"/>
</dbReference>
<dbReference type="InterPro" id="IPR000953">
    <property type="entry name" value="Chromo/chromo_shadow_dom"/>
</dbReference>
<dbReference type="GeneID" id="98129118"/>
<evidence type="ECO:0000256" key="1">
    <source>
        <dbReference type="ARBA" id="ARBA00011353"/>
    </source>
</evidence>